<evidence type="ECO:0000313" key="1">
    <source>
        <dbReference type="EMBL" id="NDL40524.1"/>
    </source>
</evidence>
<accession>A0A6L9JR69</accession>
<dbReference type="Proteomes" id="UP000479300">
    <property type="component" value="Unassembled WGS sequence"/>
</dbReference>
<reference evidence="1 2" key="1">
    <citation type="submission" date="2019-12" db="EMBL/GenBank/DDBJ databases">
        <title>Engineering Photorhabdus to improve their lethality against agricultural pests.</title>
        <authorList>
            <person name="Machado R.A.R."/>
        </authorList>
    </citation>
    <scope>NUCLEOTIDE SEQUENCE [LARGE SCALE GENOMIC DNA]</scope>
    <source>
        <strain evidence="1 2">EN01</strain>
    </source>
</reference>
<gene>
    <name evidence="1" type="ORF">GPY51_17605</name>
</gene>
<dbReference type="RefSeq" id="WP_011148660.1">
    <property type="nucleotide sequence ID" value="NZ_CAWPHK010000046.1"/>
</dbReference>
<proteinExistence type="predicted"/>
<organism evidence="1 2">
    <name type="scientific">Photorhabdus laumondii subsp. laumondii</name>
    <name type="common">Photorhabdus luminescens subsp. laumondii</name>
    <dbReference type="NCBI Taxonomy" id="141679"/>
    <lineage>
        <taxon>Bacteria</taxon>
        <taxon>Pseudomonadati</taxon>
        <taxon>Pseudomonadota</taxon>
        <taxon>Gammaproteobacteria</taxon>
        <taxon>Enterobacterales</taxon>
        <taxon>Morganellaceae</taxon>
        <taxon>Photorhabdus</taxon>
    </lineage>
</organism>
<protein>
    <submittedName>
        <fullName evidence="1">Uncharacterized protein</fullName>
    </submittedName>
</protein>
<dbReference type="EMBL" id="WSFA01000047">
    <property type="protein sequence ID" value="NDL40524.1"/>
    <property type="molecule type" value="Genomic_DNA"/>
</dbReference>
<comment type="caution">
    <text evidence="1">The sequence shown here is derived from an EMBL/GenBank/DDBJ whole genome shotgun (WGS) entry which is preliminary data.</text>
</comment>
<dbReference type="AlphaFoldDB" id="A0A6L9JR69"/>
<sequence length="64" mass="7287">MSESVRWLDRCCVMFMPKGVLFGCRFFVFFDIGSQLCIPIVLSSVGGIYRGEESIILIIAKIFF</sequence>
<name>A0A6L9JR69_PHOLM</name>
<evidence type="ECO:0000313" key="2">
    <source>
        <dbReference type="Proteomes" id="UP000479300"/>
    </source>
</evidence>